<name>A0AAV4D103_9GAST</name>
<organism evidence="1 2">
    <name type="scientific">Plakobranchus ocellatus</name>
    <dbReference type="NCBI Taxonomy" id="259542"/>
    <lineage>
        <taxon>Eukaryota</taxon>
        <taxon>Metazoa</taxon>
        <taxon>Spiralia</taxon>
        <taxon>Lophotrochozoa</taxon>
        <taxon>Mollusca</taxon>
        <taxon>Gastropoda</taxon>
        <taxon>Heterobranchia</taxon>
        <taxon>Euthyneura</taxon>
        <taxon>Panpulmonata</taxon>
        <taxon>Sacoglossa</taxon>
        <taxon>Placobranchoidea</taxon>
        <taxon>Plakobranchidae</taxon>
        <taxon>Plakobranchus</taxon>
    </lineage>
</organism>
<gene>
    <name evidence="1" type="ORF">PoB_006438900</name>
</gene>
<evidence type="ECO:0000313" key="1">
    <source>
        <dbReference type="EMBL" id="GFO37884.1"/>
    </source>
</evidence>
<keyword evidence="2" id="KW-1185">Reference proteome</keyword>
<evidence type="ECO:0000313" key="2">
    <source>
        <dbReference type="Proteomes" id="UP000735302"/>
    </source>
</evidence>
<dbReference type="EMBL" id="BLXT01007308">
    <property type="protein sequence ID" value="GFO37884.1"/>
    <property type="molecule type" value="Genomic_DNA"/>
</dbReference>
<accession>A0AAV4D103</accession>
<protein>
    <submittedName>
        <fullName evidence="1">Uncharacterized protein</fullName>
    </submittedName>
</protein>
<reference evidence="1 2" key="1">
    <citation type="journal article" date="2021" name="Elife">
        <title>Chloroplast acquisition without the gene transfer in kleptoplastic sea slugs, Plakobranchus ocellatus.</title>
        <authorList>
            <person name="Maeda T."/>
            <person name="Takahashi S."/>
            <person name="Yoshida T."/>
            <person name="Shimamura S."/>
            <person name="Takaki Y."/>
            <person name="Nagai Y."/>
            <person name="Toyoda A."/>
            <person name="Suzuki Y."/>
            <person name="Arimoto A."/>
            <person name="Ishii H."/>
            <person name="Satoh N."/>
            <person name="Nishiyama T."/>
            <person name="Hasebe M."/>
            <person name="Maruyama T."/>
            <person name="Minagawa J."/>
            <person name="Obokata J."/>
            <person name="Shigenobu S."/>
        </authorList>
    </citation>
    <scope>NUCLEOTIDE SEQUENCE [LARGE SCALE GENOMIC DNA]</scope>
</reference>
<comment type="caution">
    <text evidence="1">The sequence shown here is derived from an EMBL/GenBank/DDBJ whole genome shotgun (WGS) entry which is preliminary data.</text>
</comment>
<dbReference type="AlphaFoldDB" id="A0AAV4D103"/>
<proteinExistence type="predicted"/>
<dbReference type="Proteomes" id="UP000735302">
    <property type="component" value="Unassembled WGS sequence"/>
</dbReference>
<sequence length="127" mass="15017">MENLKWPVLSSKTKLDNALDECLYPLFWLPVPGIFAKSRCFIPTRPGFHYNTRNFRSRPHFPNDHSGLHISLDILICHLWSRLRKIRRRPRRVTLTNALSTRHTVSALENIRARTSAERRTLMKEQQ</sequence>